<evidence type="ECO:0000313" key="7">
    <source>
        <dbReference type="EMBL" id="AIL96526.1"/>
    </source>
</evidence>
<feature type="compositionally biased region" description="Basic residues" evidence="6">
    <location>
        <begin position="1"/>
        <end position="11"/>
    </location>
</feature>
<comment type="similarity">
    <text evidence="1 5">Belongs to the 5-formyltetrahydrofolate cyclo-ligase family.</text>
</comment>
<organism evidence="7 8">
    <name type="scientific">Corynebacterium ureicelerivorans</name>
    <dbReference type="NCBI Taxonomy" id="401472"/>
    <lineage>
        <taxon>Bacteria</taxon>
        <taxon>Bacillati</taxon>
        <taxon>Actinomycetota</taxon>
        <taxon>Actinomycetes</taxon>
        <taxon>Mycobacteriales</taxon>
        <taxon>Corynebacteriaceae</taxon>
        <taxon>Corynebacterium</taxon>
    </lineage>
</organism>
<dbReference type="KEGG" id="cuv:CUREI_03760"/>
<keyword evidence="3 4" id="KW-0067">ATP-binding</keyword>
<dbReference type="Proteomes" id="UP000028939">
    <property type="component" value="Chromosome"/>
</dbReference>
<evidence type="ECO:0000256" key="5">
    <source>
        <dbReference type="RuleBase" id="RU361279"/>
    </source>
</evidence>
<dbReference type="GO" id="GO:0035999">
    <property type="term" value="P:tetrahydrofolate interconversion"/>
    <property type="evidence" value="ECO:0007669"/>
    <property type="project" value="TreeGrafter"/>
</dbReference>
<evidence type="ECO:0000256" key="3">
    <source>
        <dbReference type="ARBA" id="ARBA00022840"/>
    </source>
</evidence>
<dbReference type="PANTHER" id="PTHR23407">
    <property type="entry name" value="ATPASE INHIBITOR/5-FORMYLTETRAHYDROFOLATE CYCLO-LIGASE"/>
    <property type="match status" value="1"/>
</dbReference>
<dbReference type="PIRSF" id="PIRSF006806">
    <property type="entry name" value="FTHF_cligase"/>
    <property type="match status" value="1"/>
</dbReference>
<dbReference type="Gene3D" id="3.40.50.10420">
    <property type="entry name" value="NagB/RpiA/CoA transferase-like"/>
    <property type="match status" value="1"/>
</dbReference>
<feature type="region of interest" description="Disordered" evidence="6">
    <location>
        <begin position="1"/>
        <end position="28"/>
    </location>
</feature>
<protein>
    <recommendedName>
        <fullName evidence="5">5-formyltetrahydrofolate cyclo-ligase</fullName>
        <ecNumber evidence="5">6.3.3.2</ecNumber>
    </recommendedName>
</protein>
<dbReference type="PANTHER" id="PTHR23407:SF1">
    <property type="entry name" value="5-FORMYLTETRAHYDROFOLATE CYCLO-LIGASE"/>
    <property type="match status" value="1"/>
</dbReference>
<evidence type="ECO:0000256" key="6">
    <source>
        <dbReference type="SAM" id="MobiDB-lite"/>
    </source>
</evidence>
<evidence type="ECO:0000256" key="1">
    <source>
        <dbReference type="ARBA" id="ARBA00010638"/>
    </source>
</evidence>
<keyword evidence="5" id="KW-0460">Magnesium</keyword>
<feature type="binding site" evidence="4">
    <location>
        <begin position="9"/>
        <end position="13"/>
    </location>
    <ligand>
        <name>ATP</name>
        <dbReference type="ChEBI" id="CHEBI:30616"/>
    </ligand>
</feature>
<dbReference type="NCBIfam" id="TIGR02727">
    <property type="entry name" value="MTHFS_bact"/>
    <property type="match status" value="1"/>
</dbReference>
<dbReference type="EMBL" id="CP009215">
    <property type="protein sequence ID" value="AIL96526.1"/>
    <property type="molecule type" value="Genomic_DNA"/>
</dbReference>
<reference evidence="7 8" key="1">
    <citation type="submission" date="2014-08" db="EMBL/GenBank/DDBJ databases">
        <title>Complete genome sequence of Corynebacterium ureicelerivorans DSM 45051, a lipophilic and urea-splitting isolate from a blood culture of a septicaemia patient.</title>
        <authorList>
            <person name="Tippelt A."/>
            <person name="Albersmeier A."/>
            <person name="Brinkrolf K."/>
            <person name="Ruckert C."/>
            <person name="Tauch A."/>
        </authorList>
    </citation>
    <scope>NUCLEOTIDE SEQUENCE [LARGE SCALE GENOMIC DNA]</scope>
    <source>
        <strain evidence="7 8">IMMIB RIV-2301</strain>
    </source>
</reference>
<keyword evidence="8" id="KW-1185">Reference proteome</keyword>
<dbReference type="InterPro" id="IPR002698">
    <property type="entry name" value="FTHF_cligase"/>
</dbReference>
<dbReference type="GO" id="GO:0030272">
    <property type="term" value="F:5-formyltetrahydrofolate cyclo-ligase activity"/>
    <property type="evidence" value="ECO:0007669"/>
    <property type="project" value="UniProtKB-EC"/>
</dbReference>
<accession>A0A077HJ78</accession>
<dbReference type="GO" id="GO:0009396">
    <property type="term" value="P:folic acid-containing compound biosynthetic process"/>
    <property type="evidence" value="ECO:0007669"/>
    <property type="project" value="TreeGrafter"/>
</dbReference>
<evidence type="ECO:0000256" key="2">
    <source>
        <dbReference type="ARBA" id="ARBA00022741"/>
    </source>
</evidence>
<dbReference type="SUPFAM" id="SSF100950">
    <property type="entry name" value="NagB/RpiA/CoA transferase-like"/>
    <property type="match status" value="1"/>
</dbReference>
<dbReference type="InterPro" id="IPR024185">
    <property type="entry name" value="FTHF_cligase-like_sf"/>
</dbReference>
<dbReference type="Pfam" id="PF01812">
    <property type="entry name" value="5-FTHF_cyc-lig"/>
    <property type="match status" value="1"/>
</dbReference>
<name>A0A077HJ78_9CORY</name>
<comment type="catalytic activity">
    <reaction evidence="5">
        <text>(6S)-5-formyl-5,6,7,8-tetrahydrofolate + ATP = (6R)-5,10-methenyltetrahydrofolate + ADP + phosphate</text>
        <dbReference type="Rhea" id="RHEA:10488"/>
        <dbReference type="ChEBI" id="CHEBI:30616"/>
        <dbReference type="ChEBI" id="CHEBI:43474"/>
        <dbReference type="ChEBI" id="CHEBI:57455"/>
        <dbReference type="ChEBI" id="CHEBI:57457"/>
        <dbReference type="ChEBI" id="CHEBI:456216"/>
        <dbReference type="EC" id="6.3.3.2"/>
    </reaction>
</comment>
<dbReference type="GO" id="GO:0046872">
    <property type="term" value="F:metal ion binding"/>
    <property type="evidence" value="ECO:0007669"/>
    <property type="project" value="UniProtKB-KW"/>
</dbReference>
<dbReference type="HOGENOM" id="CLU_066245_1_0_11"/>
<proteinExistence type="inferred from homology"/>
<dbReference type="InterPro" id="IPR037171">
    <property type="entry name" value="NagB/RpiA_transferase-like"/>
</dbReference>
<dbReference type="STRING" id="401472.CUREI_03760"/>
<evidence type="ECO:0000313" key="8">
    <source>
        <dbReference type="Proteomes" id="UP000028939"/>
    </source>
</evidence>
<keyword evidence="2 4" id="KW-0547">Nucleotide-binding</keyword>
<evidence type="ECO:0000256" key="4">
    <source>
        <dbReference type="PIRSR" id="PIRSR006806-1"/>
    </source>
</evidence>
<dbReference type="EC" id="6.3.3.2" evidence="5"/>
<keyword evidence="5" id="KW-0479">Metal-binding</keyword>
<comment type="cofactor">
    <cofactor evidence="5">
        <name>Mg(2+)</name>
        <dbReference type="ChEBI" id="CHEBI:18420"/>
    </cofactor>
</comment>
<feature type="binding site" evidence="4">
    <location>
        <begin position="140"/>
        <end position="148"/>
    </location>
    <ligand>
        <name>ATP</name>
        <dbReference type="ChEBI" id="CHEBI:30616"/>
    </ligand>
</feature>
<dbReference type="RefSeq" id="WP_051952184.1">
    <property type="nucleotide sequence ID" value="NZ_CP009215.1"/>
</dbReference>
<gene>
    <name evidence="7" type="ORF">CUREI_03760</name>
</gene>
<feature type="binding site" evidence="4">
    <location>
        <position position="64"/>
    </location>
    <ligand>
        <name>substrate</name>
    </ligand>
</feature>
<dbReference type="GO" id="GO:0005524">
    <property type="term" value="F:ATP binding"/>
    <property type="evidence" value="ECO:0007669"/>
    <property type="project" value="UniProtKB-KW"/>
</dbReference>
<dbReference type="AlphaFoldDB" id="A0A077HJ78"/>
<sequence>MDATTHRHKAAMRTAHLAGRRALRSDPDRKRALDDGIAAATLACIDAFGARGTNIAAYSPLSSEPAPVDIPARLADVARAVFLPISLPDGVLAWAQAGSDNSPGALGIAEPRGPRFTSAVLRSCGLVVAPALAVDRQGMRLGKGAGYYDRALTGLDAPVAAVVYDWEVVDAVPHNAFDQAVDAVITPQGFFRI</sequence>